<dbReference type="AlphaFoldDB" id="A0AAU9RTL4"/>
<feature type="transmembrane region" description="Helical" evidence="6">
    <location>
        <begin position="707"/>
        <end position="727"/>
    </location>
</feature>
<reference evidence="7 8" key="1">
    <citation type="submission" date="2022-03" db="EMBL/GenBank/DDBJ databases">
        <authorList>
            <person name="Nunn A."/>
            <person name="Chopra R."/>
            <person name="Nunn A."/>
            <person name="Contreras Garrido A."/>
        </authorList>
    </citation>
    <scope>NUCLEOTIDE SEQUENCE [LARGE SCALE GENOMIC DNA]</scope>
</reference>
<feature type="transmembrane region" description="Helical" evidence="6">
    <location>
        <begin position="463"/>
        <end position="484"/>
    </location>
</feature>
<comment type="caution">
    <text evidence="7">The sequence shown here is derived from an EMBL/GenBank/DDBJ whole genome shotgun (WGS) entry which is preliminary data.</text>
</comment>
<feature type="region of interest" description="Disordered" evidence="5">
    <location>
        <begin position="1"/>
        <end position="44"/>
    </location>
</feature>
<feature type="compositionally biased region" description="Gly residues" evidence="5">
    <location>
        <begin position="1"/>
        <end position="14"/>
    </location>
</feature>
<feature type="transmembrane region" description="Helical" evidence="6">
    <location>
        <begin position="619"/>
        <end position="642"/>
    </location>
</feature>
<sequence length="742" mass="78356">MLGRGGTSSTGGQGANAMDRGYSQMLPRTGPVQSQPKGSSRGLLVKPLGGGGMPTKRDFSCFGGFELSSMGEARIFLRILDHLYQPELAISGFLLRPFCNKNKCACHSVLRISASVRRASLDRDERYELEAELFGYLEFGCVAIKSNACPTITQFLNHHFLGLAYCFFKYTNRDRSNSAGPRLQSVQQRLLQPSHLTTGEHLWAVSVELIGLPDMILLFLLLLVIFDSYATAETESLPKRRTAPLRNAEGTIIDGAGTVDVFGSDGTLNGQGERKIGNGRVSVSTVAFFTLAMAAATGLGAVPFFFVELDPQWAGICNGMAAGVMLAASFDLIQEGQEYGSGNWVVLGFCQFLEQYGEVSMLDIKGADAAKVILVVGIMTLHSFGEGSGVGVSFAGSKGLSQGLLVTLAIAVHNIPEGLAVSMVLASRGVSPNNAMLWSVITSLPQPIVAVPSFMCADAFKTFLPFCTGFAAGCMIWMVIAEVLPDGFKEASPSHVASAATLSVAFMEALGTLFQNFSRSYEGLATLQLLLSSKMGFFPLLLLFALGSLFAHISTRSALKLINKKRTSADTLSAITGFSVSALTFQSVLSCVAVALHAVAEGLALGVAAPKAYGLGRHMVLPVSLHGLPRGAAVASCIFGATDSWYGSLAAALLIGSVGPTSAIGAILAGIDYSGLDHLMVLACGGLIPCFGSLVRRAMKLEARKASFGLVMGMVFATVCLTCTKLVCLHTPYCNSAPEAVR</sequence>
<keyword evidence="4 6" id="KW-0472">Membrane</keyword>
<dbReference type="PANTHER" id="PTHR11040">
    <property type="entry name" value="ZINC/IRON TRANSPORTER"/>
    <property type="match status" value="1"/>
</dbReference>
<keyword evidence="2 6" id="KW-0812">Transmembrane</keyword>
<evidence type="ECO:0000256" key="3">
    <source>
        <dbReference type="ARBA" id="ARBA00022989"/>
    </source>
</evidence>
<evidence type="ECO:0000313" key="8">
    <source>
        <dbReference type="Proteomes" id="UP000836841"/>
    </source>
</evidence>
<feature type="transmembrane region" description="Helical" evidence="6">
    <location>
        <begin position="535"/>
        <end position="553"/>
    </location>
</feature>
<evidence type="ECO:0000256" key="2">
    <source>
        <dbReference type="ARBA" id="ARBA00022692"/>
    </source>
</evidence>
<feature type="transmembrane region" description="Helical" evidence="6">
    <location>
        <begin position="215"/>
        <end position="232"/>
    </location>
</feature>
<feature type="transmembrane region" description="Helical" evidence="6">
    <location>
        <begin position="283"/>
        <end position="307"/>
    </location>
</feature>
<dbReference type="Pfam" id="PF02535">
    <property type="entry name" value="Zip"/>
    <property type="match status" value="1"/>
</dbReference>
<evidence type="ECO:0000313" key="7">
    <source>
        <dbReference type="EMBL" id="CAH2050636.1"/>
    </source>
</evidence>
<comment type="subcellular location">
    <subcellularLocation>
        <location evidence="1">Membrane</location>
        <topology evidence="1">Multi-pass membrane protein</topology>
    </subcellularLocation>
</comment>
<name>A0AAU9RTL4_THLAR</name>
<keyword evidence="8" id="KW-1185">Reference proteome</keyword>
<dbReference type="EMBL" id="CAJVSB020000414">
    <property type="protein sequence ID" value="CAH2050636.1"/>
    <property type="molecule type" value="Genomic_DNA"/>
</dbReference>
<evidence type="ECO:0008006" key="9">
    <source>
        <dbReference type="Google" id="ProtNLM"/>
    </source>
</evidence>
<dbReference type="PANTHER" id="PTHR11040:SF70">
    <property type="entry name" value="OS05G0316100 PROTEIN"/>
    <property type="match status" value="1"/>
</dbReference>
<feature type="transmembrane region" description="Helical" evidence="6">
    <location>
        <begin position="677"/>
        <end position="695"/>
    </location>
</feature>
<evidence type="ECO:0000256" key="6">
    <source>
        <dbReference type="SAM" id="Phobius"/>
    </source>
</evidence>
<keyword evidence="3 6" id="KW-1133">Transmembrane helix</keyword>
<gene>
    <name evidence="7" type="ORF">TAV2_LOCUS8594</name>
</gene>
<protein>
    <recommendedName>
        <fullName evidence="9">Zinc transporter</fullName>
    </recommendedName>
</protein>
<feature type="transmembrane region" description="Helical" evidence="6">
    <location>
        <begin position="649"/>
        <end position="671"/>
    </location>
</feature>
<feature type="transmembrane region" description="Helical" evidence="6">
    <location>
        <begin position="313"/>
        <end position="333"/>
    </location>
</feature>
<proteinExistence type="predicted"/>
<evidence type="ECO:0000256" key="1">
    <source>
        <dbReference type="ARBA" id="ARBA00004141"/>
    </source>
</evidence>
<evidence type="ECO:0000256" key="5">
    <source>
        <dbReference type="SAM" id="MobiDB-lite"/>
    </source>
</evidence>
<dbReference type="InterPro" id="IPR003689">
    <property type="entry name" value="ZIP"/>
</dbReference>
<evidence type="ECO:0000256" key="4">
    <source>
        <dbReference type="ARBA" id="ARBA00023136"/>
    </source>
</evidence>
<feature type="transmembrane region" description="Helical" evidence="6">
    <location>
        <begin position="574"/>
        <end position="599"/>
    </location>
</feature>
<accession>A0AAU9RTL4</accession>
<dbReference type="Proteomes" id="UP000836841">
    <property type="component" value="Unassembled WGS sequence"/>
</dbReference>
<dbReference type="GO" id="GO:0016020">
    <property type="term" value="C:membrane"/>
    <property type="evidence" value="ECO:0007669"/>
    <property type="project" value="UniProtKB-SubCell"/>
</dbReference>
<feature type="transmembrane region" description="Helical" evidence="6">
    <location>
        <begin position="404"/>
        <end position="426"/>
    </location>
</feature>
<organism evidence="7 8">
    <name type="scientific">Thlaspi arvense</name>
    <name type="common">Field penny-cress</name>
    <dbReference type="NCBI Taxonomy" id="13288"/>
    <lineage>
        <taxon>Eukaryota</taxon>
        <taxon>Viridiplantae</taxon>
        <taxon>Streptophyta</taxon>
        <taxon>Embryophyta</taxon>
        <taxon>Tracheophyta</taxon>
        <taxon>Spermatophyta</taxon>
        <taxon>Magnoliopsida</taxon>
        <taxon>eudicotyledons</taxon>
        <taxon>Gunneridae</taxon>
        <taxon>Pentapetalae</taxon>
        <taxon>rosids</taxon>
        <taxon>malvids</taxon>
        <taxon>Brassicales</taxon>
        <taxon>Brassicaceae</taxon>
        <taxon>Thlaspideae</taxon>
        <taxon>Thlaspi</taxon>
    </lineage>
</organism>
<dbReference type="GO" id="GO:0005385">
    <property type="term" value="F:zinc ion transmembrane transporter activity"/>
    <property type="evidence" value="ECO:0007669"/>
    <property type="project" value="TreeGrafter"/>
</dbReference>